<dbReference type="GO" id="GO:0008168">
    <property type="term" value="F:methyltransferase activity"/>
    <property type="evidence" value="ECO:0007669"/>
    <property type="project" value="UniProtKB-KW"/>
</dbReference>
<reference evidence="3 4" key="1">
    <citation type="submission" date="2011-10" db="EMBL/GenBank/DDBJ databases">
        <title>The Genome Sequence of Lachnospiraceae bacterium ACC2.</title>
        <authorList>
            <consortium name="The Broad Institute Genome Sequencing Platform"/>
            <person name="Earl A."/>
            <person name="Ward D."/>
            <person name="Feldgarden M."/>
            <person name="Gevers D."/>
            <person name="Sizova M."/>
            <person name="Hazen A."/>
            <person name="Epstein S."/>
            <person name="Young S.K."/>
            <person name="Zeng Q."/>
            <person name="Gargeya S."/>
            <person name="Fitzgerald M."/>
            <person name="Haas B."/>
            <person name="Abouelleil A."/>
            <person name="Alvarado L."/>
            <person name="Arachchi H.M."/>
            <person name="Berlin A."/>
            <person name="Brown A."/>
            <person name="Chapman S.B."/>
            <person name="Chen Z."/>
            <person name="Dunbar C."/>
            <person name="Freedman E."/>
            <person name="Gearin G."/>
            <person name="Goldberg J."/>
            <person name="Griggs A."/>
            <person name="Gujja S."/>
            <person name="Heiman D."/>
            <person name="Howarth C."/>
            <person name="Larson L."/>
            <person name="Lui A."/>
            <person name="MacDonald P.J.P."/>
            <person name="Montmayeur A."/>
            <person name="Murphy C."/>
            <person name="Neiman D."/>
            <person name="Pearson M."/>
            <person name="Priest M."/>
            <person name="Roberts A."/>
            <person name="Saif S."/>
            <person name="Shea T."/>
            <person name="Shenoy N."/>
            <person name="Sisk P."/>
            <person name="Stolte C."/>
            <person name="Sykes S."/>
            <person name="Wortman J."/>
            <person name="Nusbaum C."/>
            <person name="Birren B."/>
        </authorList>
    </citation>
    <scope>NUCLEOTIDE SEQUENCE [LARGE SCALE GENOMIC DNA]</scope>
    <source>
        <strain evidence="3 4">ACC2</strain>
    </source>
</reference>
<dbReference type="AlphaFoldDB" id="A0AA37DG73"/>
<gene>
    <name evidence="3" type="ORF">HMPREF9623_01257</name>
</gene>
<dbReference type="SUPFAM" id="SSF53335">
    <property type="entry name" value="S-adenosyl-L-methionine-dependent methyltransferases"/>
    <property type="match status" value="1"/>
</dbReference>
<keyword evidence="2" id="KW-0808">Transferase</keyword>
<comment type="caution">
    <text evidence="3">The sequence shown here is derived from an EMBL/GenBank/DDBJ whole genome shotgun (WGS) entry which is preliminary data.</text>
</comment>
<name>A0AA37DG73_9FIRM</name>
<keyword evidence="1" id="KW-0489">Methyltransferase</keyword>
<dbReference type="Proteomes" id="UP000018466">
    <property type="component" value="Unassembled WGS sequence"/>
</dbReference>
<evidence type="ECO:0000313" key="4">
    <source>
        <dbReference type="Proteomes" id="UP000018466"/>
    </source>
</evidence>
<dbReference type="Pfam" id="PF13578">
    <property type="entry name" value="Methyltransf_24"/>
    <property type="match status" value="1"/>
</dbReference>
<proteinExistence type="predicted"/>
<organism evidence="3 4">
    <name type="scientific">Stomatobaculum longum</name>
    <dbReference type="NCBI Taxonomy" id="796942"/>
    <lineage>
        <taxon>Bacteria</taxon>
        <taxon>Bacillati</taxon>
        <taxon>Bacillota</taxon>
        <taxon>Clostridia</taxon>
        <taxon>Lachnospirales</taxon>
        <taxon>Lachnospiraceae</taxon>
        <taxon>Stomatobaculum</taxon>
    </lineage>
</organism>
<protein>
    <recommendedName>
        <fullName evidence="5">Methyltransferase domain-containing protein</fullName>
    </recommendedName>
</protein>
<dbReference type="PANTHER" id="PTHR40048">
    <property type="entry name" value="RHAMNOSYL O-METHYLTRANSFERASE"/>
    <property type="match status" value="1"/>
</dbReference>
<sequence length="457" mass="52869">MNHDEPWVVSDPSYDADQLNPKLKFAYWEGHRDFAYDLLHFVRPARLVELGSQYGCSLFTFCQAVRDFKLNTEINAVDMWSGDIGAEITGEEVYALVQKTAATYYPEVKLHLFQMRFDQALSDFADESIDILHIDGGHTFEDVERDFTTWLPKLKENGIVLFHDVYSPIDQGSCDHWEKTKKEYDCYFDFTHSCGLGVLFPKGRYWYDKLEAAGFFKYYKDLYFYRSKYKYTQARFDELKGLYEERYQAIEQQSKMIDERDARIAADEKLVAEKDAAIANQAKMIDERDARIAADEKLVAEKDAAIEQQSKMIDERDARIAADEKLVAEKDVAIANQAKMIDERDARIAADEKLVAEKDAAIASQAKMINERDARIAADEKLVAEKDAAIEAQAKLIDERDRSLNEAHKIAEERLGIVQQQGNIILTLQQQNAEYEAIIKRHWMSRLEFRKKYGEEK</sequence>
<dbReference type="InterPro" id="IPR029063">
    <property type="entry name" value="SAM-dependent_MTases_sf"/>
</dbReference>
<dbReference type="GO" id="GO:0005886">
    <property type="term" value="C:plasma membrane"/>
    <property type="evidence" value="ECO:0007669"/>
    <property type="project" value="TreeGrafter"/>
</dbReference>
<dbReference type="EMBL" id="AGEL01000007">
    <property type="protein sequence ID" value="EHO16558.1"/>
    <property type="molecule type" value="Genomic_DNA"/>
</dbReference>
<evidence type="ECO:0008006" key="5">
    <source>
        <dbReference type="Google" id="ProtNLM"/>
    </source>
</evidence>
<dbReference type="GO" id="GO:0071770">
    <property type="term" value="P:DIM/DIP cell wall layer assembly"/>
    <property type="evidence" value="ECO:0007669"/>
    <property type="project" value="TreeGrafter"/>
</dbReference>
<dbReference type="Gene3D" id="3.40.50.150">
    <property type="entry name" value="Vaccinia Virus protein VP39"/>
    <property type="match status" value="1"/>
</dbReference>
<evidence type="ECO:0000313" key="3">
    <source>
        <dbReference type="EMBL" id="EHO16558.1"/>
    </source>
</evidence>
<evidence type="ECO:0000256" key="1">
    <source>
        <dbReference type="ARBA" id="ARBA00022603"/>
    </source>
</evidence>
<accession>A0AA37DG73</accession>
<dbReference type="PANTHER" id="PTHR40048:SF1">
    <property type="entry name" value="RHAMNOSYL O-METHYLTRANSFERASE"/>
    <property type="match status" value="1"/>
</dbReference>
<evidence type="ECO:0000256" key="2">
    <source>
        <dbReference type="ARBA" id="ARBA00022679"/>
    </source>
</evidence>
<dbReference type="RefSeq" id="WP_009533090.1">
    <property type="nucleotide sequence ID" value="NZ_JH590863.1"/>
</dbReference>
<dbReference type="GO" id="GO:0032259">
    <property type="term" value="P:methylation"/>
    <property type="evidence" value="ECO:0007669"/>
    <property type="project" value="UniProtKB-KW"/>
</dbReference>
<keyword evidence="4" id="KW-1185">Reference proteome</keyword>
<dbReference type="GeneID" id="86941823"/>